<evidence type="ECO:0000313" key="2">
    <source>
        <dbReference type="Proteomes" id="UP001302745"/>
    </source>
</evidence>
<accession>A0AAN6VP41</accession>
<gene>
    <name evidence="1" type="ORF">C8A00DRAFT_14187</name>
</gene>
<reference evidence="1" key="1">
    <citation type="journal article" date="2023" name="Mol. Phylogenet. Evol.">
        <title>Genome-scale phylogeny and comparative genomics of the fungal order Sordariales.</title>
        <authorList>
            <person name="Hensen N."/>
            <person name="Bonometti L."/>
            <person name="Westerberg I."/>
            <person name="Brannstrom I.O."/>
            <person name="Guillou S."/>
            <person name="Cros-Aarteil S."/>
            <person name="Calhoun S."/>
            <person name="Haridas S."/>
            <person name="Kuo A."/>
            <person name="Mondo S."/>
            <person name="Pangilinan J."/>
            <person name="Riley R."/>
            <person name="LaButti K."/>
            <person name="Andreopoulos B."/>
            <person name="Lipzen A."/>
            <person name="Chen C."/>
            <person name="Yan M."/>
            <person name="Daum C."/>
            <person name="Ng V."/>
            <person name="Clum A."/>
            <person name="Steindorff A."/>
            <person name="Ohm R.A."/>
            <person name="Martin F."/>
            <person name="Silar P."/>
            <person name="Natvig D.O."/>
            <person name="Lalanne C."/>
            <person name="Gautier V."/>
            <person name="Ament-Velasquez S.L."/>
            <person name="Kruys A."/>
            <person name="Hutchinson M.I."/>
            <person name="Powell A.J."/>
            <person name="Barry K."/>
            <person name="Miller A.N."/>
            <person name="Grigoriev I.V."/>
            <person name="Debuchy R."/>
            <person name="Gladieux P."/>
            <person name="Hiltunen Thoren M."/>
            <person name="Johannesson H."/>
        </authorList>
    </citation>
    <scope>NUCLEOTIDE SEQUENCE</scope>
    <source>
        <strain evidence="1">CBS 538.74</strain>
    </source>
</reference>
<comment type="caution">
    <text evidence="1">The sequence shown here is derived from an EMBL/GenBank/DDBJ whole genome shotgun (WGS) entry which is preliminary data.</text>
</comment>
<name>A0AAN6VP41_9PEZI</name>
<protein>
    <submittedName>
        <fullName evidence="1">Uncharacterized protein</fullName>
    </submittedName>
</protein>
<evidence type="ECO:0000313" key="1">
    <source>
        <dbReference type="EMBL" id="KAK4154714.1"/>
    </source>
</evidence>
<sequence>MDELRGIPSPGYCGGIWRQPRQDLNFIDGDLNNNPQPDNAISWSQGTDRGAVAQGHLVLPRLEGRFIGTGHHYTIFTVHKPVFSHRNLYLGTLILHGRDCRGHRLGACWVIF</sequence>
<organism evidence="1 2">
    <name type="scientific">Chaetomidium leptoderma</name>
    <dbReference type="NCBI Taxonomy" id="669021"/>
    <lineage>
        <taxon>Eukaryota</taxon>
        <taxon>Fungi</taxon>
        <taxon>Dikarya</taxon>
        <taxon>Ascomycota</taxon>
        <taxon>Pezizomycotina</taxon>
        <taxon>Sordariomycetes</taxon>
        <taxon>Sordariomycetidae</taxon>
        <taxon>Sordariales</taxon>
        <taxon>Chaetomiaceae</taxon>
        <taxon>Chaetomidium</taxon>
    </lineage>
</organism>
<reference evidence="1" key="2">
    <citation type="submission" date="2023-05" db="EMBL/GenBank/DDBJ databases">
        <authorList>
            <consortium name="Lawrence Berkeley National Laboratory"/>
            <person name="Steindorff A."/>
            <person name="Hensen N."/>
            <person name="Bonometti L."/>
            <person name="Westerberg I."/>
            <person name="Brannstrom I.O."/>
            <person name="Guillou S."/>
            <person name="Cros-Aarteil S."/>
            <person name="Calhoun S."/>
            <person name="Haridas S."/>
            <person name="Kuo A."/>
            <person name="Mondo S."/>
            <person name="Pangilinan J."/>
            <person name="Riley R."/>
            <person name="Labutti K."/>
            <person name="Andreopoulos B."/>
            <person name="Lipzen A."/>
            <person name="Chen C."/>
            <person name="Yanf M."/>
            <person name="Daum C."/>
            <person name="Ng V."/>
            <person name="Clum A."/>
            <person name="Ohm R."/>
            <person name="Martin F."/>
            <person name="Silar P."/>
            <person name="Natvig D."/>
            <person name="Lalanne C."/>
            <person name="Gautier V."/>
            <person name="Ament-Velasquez S.L."/>
            <person name="Kruys A."/>
            <person name="Hutchinson M.I."/>
            <person name="Powell A.J."/>
            <person name="Barry K."/>
            <person name="Miller A.N."/>
            <person name="Grigoriev I.V."/>
            <person name="Debuchy R."/>
            <person name="Gladieux P."/>
            <person name="Thoren M.H."/>
            <person name="Johannesson H."/>
        </authorList>
    </citation>
    <scope>NUCLEOTIDE SEQUENCE</scope>
    <source>
        <strain evidence="1">CBS 538.74</strain>
    </source>
</reference>
<keyword evidence="2" id="KW-1185">Reference proteome</keyword>
<dbReference type="AlphaFoldDB" id="A0AAN6VP41"/>
<dbReference type="EMBL" id="MU856905">
    <property type="protein sequence ID" value="KAK4154714.1"/>
    <property type="molecule type" value="Genomic_DNA"/>
</dbReference>
<dbReference type="Proteomes" id="UP001302745">
    <property type="component" value="Unassembled WGS sequence"/>
</dbReference>
<proteinExistence type="predicted"/>